<accession>A0A7S4DT30</accession>
<feature type="coiled-coil region" evidence="1">
    <location>
        <begin position="195"/>
        <end position="320"/>
    </location>
</feature>
<keyword evidence="1" id="KW-0175">Coiled coil</keyword>
<name>A0A7S4DT30_9EUKA</name>
<feature type="compositionally biased region" description="Basic and acidic residues" evidence="2">
    <location>
        <begin position="374"/>
        <end position="387"/>
    </location>
</feature>
<sequence>MMWVWDLFLCVLLAESAGGVWEGGKAGVAQETSLSNKTGDLIPAVKNGQKLQGENATSMMEVKTEVKRAAGKKGKHPRKGWMKQEYYPTYHDGLRREEEHNYEDLARSYDAQHQAYIPQYRSLDYIPSERADPARQFPYEAGRYEGAEYNERYAPEKYAREYPEYGKSMRLYPTSQYRGSGGDPLDQPRGYQTYTEDLERKAADARLRSDREEQQLALQMEQLRAATARIRKAEGREAQALEEVRQLSSQMRAIGQDNEDLNRRLDELSRALKSEEDELAETRTELQNAEAAVKDAEARATLAESRAADAEERLRMFKEQVQRDADAAVEDNTDQATEGSVDDKDQAVEEKEQVEEGEKVSGQVIDDEESAAETEQKLDPDTQKEVDQAEEDAQIISVSIIIILAIAGESDCYFLLHTIILDFHGLTTVYCHHRYIMRSRHGRVCSIHVPKEPEAPGLKINTSLTAQRCM</sequence>
<keyword evidence="3" id="KW-0732">Signal</keyword>
<evidence type="ECO:0000256" key="1">
    <source>
        <dbReference type="SAM" id="Coils"/>
    </source>
</evidence>
<dbReference type="EMBL" id="HBIV01028877">
    <property type="protein sequence ID" value="CAE0669013.1"/>
    <property type="molecule type" value="Transcribed_RNA"/>
</dbReference>
<feature type="signal peptide" evidence="3">
    <location>
        <begin position="1"/>
        <end position="18"/>
    </location>
</feature>
<evidence type="ECO:0000256" key="2">
    <source>
        <dbReference type="SAM" id="MobiDB-lite"/>
    </source>
</evidence>
<feature type="chain" id="PRO_5030615868" evidence="3">
    <location>
        <begin position="19"/>
        <end position="470"/>
    </location>
</feature>
<proteinExistence type="predicted"/>
<evidence type="ECO:0000313" key="4">
    <source>
        <dbReference type="EMBL" id="CAE0669013.1"/>
    </source>
</evidence>
<organism evidence="4">
    <name type="scientific">Lotharella globosa</name>
    <dbReference type="NCBI Taxonomy" id="91324"/>
    <lineage>
        <taxon>Eukaryota</taxon>
        <taxon>Sar</taxon>
        <taxon>Rhizaria</taxon>
        <taxon>Cercozoa</taxon>
        <taxon>Chlorarachniophyceae</taxon>
        <taxon>Lotharella</taxon>
    </lineage>
</organism>
<feature type="region of interest" description="Disordered" evidence="2">
    <location>
        <begin position="322"/>
        <end position="389"/>
    </location>
</feature>
<evidence type="ECO:0000256" key="3">
    <source>
        <dbReference type="SAM" id="SignalP"/>
    </source>
</evidence>
<dbReference type="AlphaFoldDB" id="A0A7S4DT30"/>
<feature type="compositionally biased region" description="Basic and acidic residues" evidence="2">
    <location>
        <begin position="341"/>
        <end position="359"/>
    </location>
</feature>
<protein>
    <submittedName>
        <fullName evidence="4">Uncharacterized protein</fullName>
    </submittedName>
</protein>
<reference evidence="4" key="1">
    <citation type="submission" date="2021-01" db="EMBL/GenBank/DDBJ databases">
        <authorList>
            <person name="Corre E."/>
            <person name="Pelletier E."/>
            <person name="Niang G."/>
            <person name="Scheremetjew M."/>
            <person name="Finn R."/>
            <person name="Kale V."/>
            <person name="Holt S."/>
            <person name="Cochrane G."/>
            <person name="Meng A."/>
            <person name="Brown T."/>
            <person name="Cohen L."/>
        </authorList>
    </citation>
    <scope>NUCLEOTIDE SEQUENCE</scope>
    <source>
        <strain evidence="4">CCCM811</strain>
    </source>
</reference>
<gene>
    <name evidence="4" type="ORF">LGLO00237_LOCUS20640</name>
</gene>